<protein>
    <submittedName>
        <fullName evidence="1">Uncharacterized protein</fullName>
    </submittedName>
</protein>
<gene>
    <name evidence="1" type="ORF">CJ030_MR2G025528</name>
</gene>
<dbReference type="EMBL" id="RXIC02000020">
    <property type="protein sequence ID" value="KAB1222344.1"/>
    <property type="molecule type" value="Genomic_DNA"/>
</dbReference>
<dbReference type="OrthoDB" id="747111at2759"/>
<keyword evidence="2" id="KW-1185">Reference proteome</keyword>
<name>A0A6A1WAQ5_9ROSI</name>
<reference evidence="1 2" key="1">
    <citation type="journal article" date="2019" name="Plant Biotechnol. J.">
        <title>The red bayberry genome and genetic basis of sex determination.</title>
        <authorList>
            <person name="Jia H.M."/>
            <person name="Jia H.J."/>
            <person name="Cai Q.L."/>
            <person name="Wang Y."/>
            <person name="Zhao H.B."/>
            <person name="Yang W.F."/>
            <person name="Wang G.Y."/>
            <person name="Li Y.H."/>
            <person name="Zhan D.L."/>
            <person name="Shen Y.T."/>
            <person name="Niu Q.F."/>
            <person name="Chang L."/>
            <person name="Qiu J."/>
            <person name="Zhao L."/>
            <person name="Xie H.B."/>
            <person name="Fu W.Y."/>
            <person name="Jin J."/>
            <person name="Li X.W."/>
            <person name="Jiao Y."/>
            <person name="Zhou C.C."/>
            <person name="Tu T."/>
            <person name="Chai C.Y."/>
            <person name="Gao J.L."/>
            <person name="Fan L.J."/>
            <person name="van de Weg E."/>
            <person name="Wang J.Y."/>
            <person name="Gao Z.S."/>
        </authorList>
    </citation>
    <scope>NUCLEOTIDE SEQUENCE [LARGE SCALE GENOMIC DNA]</scope>
    <source>
        <tissue evidence="1">Leaves</tissue>
    </source>
</reference>
<organism evidence="1 2">
    <name type="scientific">Morella rubra</name>
    <name type="common">Chinese bayberry</name>
    <dbReference type="NCBI Taxonomy" id="262757"/>
    <lineage>
        <taxon>Eukaryota</taxon>
        <taxon>Viridiplantae</taxon>
        <taxon>Streptophyta</taxon>
        <taxon>Embryophyta</taxon>
        <taxon>Tracheophyta</taxon>
        <taxon>Spermatophyta</taxon>
        <taxon>Magnoliopsida</taxon>
        <taxon>eudicotyledons</taxon>
        <taxon>Gunneridae</taxon>
        <taxon>Pentapetalae</taxon>
        <taxon>rosids</taxon>
        <taxon>fabids</taxon>
        <taxon>Fagales</taxon>
        <taxon>Myricaceae</taxon>
        <taxon>Morella</taxon>
    </lineage>
</organism>
<sequence length="84" mass="9572">MGKFVEFLDLGVRIAARFHSHCPQTARVYYHPPSGHEDHHLHHFHHQGDSHEALEYQTRMPVFSSKAAPAMGSDPIELIFLTVV</sequence>
<dbReference type="Proteomes" id="UP000516437">
    <property type="component" value="Chromosome 2"/>
</dbReference>
<dbReference type="PANTHER" id="PTHR33983:SF16">
    <property type="match status" value="1"/>
</dbReference>
<evidence type="ECO:0000313" key="2">
    <source>
        <dbReference type="Proteomes" id="UP000516437"/>
    </source>
</evidence>
<comment type="caution">
    <text evidence="1">The sequence shown here is derived from an EMBL/GenBank/DDBJ whole genome shotgun (WGS) entry which is preliminary data.</text>
</comment>
<dbReference type="AlphaFoldDB" id="A0A6A1WAQ5"/>
<accession>A0A6A1WAQ5</accession>
<dbReference type="PANTHER" id="PTHR33983">
    <property type="entry name" value="OS07G0185900 PROTEIN"/>
    <property type="match status" value="1"/>
</dbReference>
<evidence type="ECO:0000313" key="1">
    <source>
        <dbReference type="EMBL" id="KAB1222344.1"/>
    </source>
</evidence>
<proteinExistence type="predicted"/>